<evidence type="ECO:0000256" key="5">
    <source>
        <dbReference type="ARBA" id="ARBA00023002"/>
    </source>
</evidence>
<evidence type="ECO:0000256" key="2">
    <source>
        <dbReference type="ARBA" id="ARBA00022723"/>
    </source>
</evidence>
<evidence type="ECO:0000313" key="10">
    <source>
        <dbReference type="RefSeq" id="XP_034108131.1"/>
    </source>
</evidence>
<dbReference type="InterPro" id="IPR006620">
    <property type="entry name" value="Pro_4_hyd_alph"/>
</dbReference>
<dbReference type="Proteomes" id="UP000515160">
    <property type="component" value="Chromosome 3"/>
</dbReference>
<dbReference type="Gene3D" id="1.25.40.10">
    <property type="entry name" value="Tetratricopeptide repeat domain"/>
    <property type="match status" value="1"/>
</dbReference>
<reference evidence="10" key="1">
    <citation type="submission" date="2025-08" db="UniProtKB">
        <authorList>
            <consortium name="RefSeq"/>
        </authorList>
    </citation>
    <scope>IDENTIFICATION</scope>
    <source>
        <strain evidence="10">15112-1751.03</strain>
        <tissue evidence="10">Whole Adult</tissue>
    </source>
</reference>
<evidence type="ECO:0000256" key="7">
    <source>
        <dbReference type="SAM" id="SignalP"/>
    </source>
</evidence>
<dbReference type="PANTHER" id="PTHR10869:SF244">
    <property type="entry name" value="PROLYL 4-HYDROXYLASE SUBUNIT ALPHA-2"/>
    <property type="match status" value="1"/>
</dbReference>
<organism evidence="9 10">
    <name type="scientific">Drosophila albomicans</name>
    <name type="common">Fruit fly</name>
    <dbReference type="NCBI Taxonomy" id="7291"/>
    <lineage>
        <taxon>Eukaryota</taxon>
        <taxon>Metazoa</taxon>
        <taxon>Ecdysozoa</taxon>
        <taxon>Arthropoda</taxon>
        <taxon>Hexapoda</taxon>
        <taxon>Insecta</taxon>
        <taxon>Pterygota</taxon>
        <taxon>Neoptera</taxon>
        <taxon>Endopterygota</taxon>
        <taxon>Diptera</taxon>
        <taxon>Brachycera</taxon>
        <taxon>Muscomorpha</taxon>
        <taxon>Ephydroidea</taxon>
        <taxon>Drosophilidae</taxon>
        <taxon>Drosophila</taxon>
    </lineage>
</organism>
<accession>A0A6P8WWQ7</accession>
<evidence type="ECO:0000313" key="9">
    <source>
        <dbReference type="Proteomes" id="UP000515160"/>
    </source>
</evidence>
<dbReference type="InterPro" id="IPR045054">
    <property type="entry name" value="P4HA-like"/>
</dbReference>
<evidence type="ECO:0000259" key="8">
    <source>
        <dbReference type="SMART" id="SM00702"/>
    </source>
</evidence>
<gene>
    <name evidence="10" type="primary">LOC117570534</name>
</gene>
<evidence type="ECO:0000256" key="4">
    <source>
        <dbReference type="ARBA" id="ARBA00022964"/>
    </source>
</evidence>
<comment type="cofactor">
    <cofactor evidence="1">
        <name>L-ascorbate</name>
        <dbReference type="ChEBI" id="CHEBI:38290"/>
    </cofactor>
</comment>
<keyword evidence="7" id="KW-0732">Signal</keyword>
<keyword evidence="6" id="KW-0408">Iron</keyword>
<evidence type="ECO:0000256" key="6">
    <source>
        <dbReference type="ARBA" id="ARBA00023004"/>
    </source>
</evidence>
<keyword evidence="9" id="KW-1185">Reference proteome</keyword>
<evidence type="ECO:0000256" key="1">
    <source>
        <dbReference type="ARBA" id="ARBA00001961"/>
    </source>
</evidence>
<dbReference type="GO" id="GO:0005506">
    <property type="term" value="F:iron ion binding"/>
    <property type="evidence" value="ECO:0007669"/>
    <property type="project" value="InterPro"/>
</dbReference>
<feature type="signal peptide" evidence="7">
    <location>
        <begin position="1"/>
        <end position="20"/>
    </location>
</feature>
<sequence>MTCFLFRLSIFVLISHSAIGIEINEEVEDPNYLYSTSVASMAKLLEMENKLLTQLKSYAKLMQQKLDMINLYQEMLHRPPMIDAESQEQYVSNPLNAYGLLRRLHQDWPKWLSYLDTRELIEQMQLQLKKAPSEKDLHLATEGLLRIESFYDLEASHMAKGLILDKQYNSHLNPADCMALGNHLLNLTEYSKSTHWFRTALRNYKQPYGKLYNQVLGLKRIKLTRAYALAIARDTDGIEKKPQDTTMKEWQKMADKMLDDLVFKASNEKIKKLTKEYLDADEQIFINARAKHKPKPTAMQLGCRGLWEKPKPHRLTCRYSQADSAFLRLAPLKEETLSTQPLIILLHQVLSDSEVRSLKNLSLYRTSRDFAKQSVKLFPLEETQATLQRQLNRRIMHILGVGPTDHSLHVYNYGLGGYLQRNSKSTCRGPPKKTKLKKSASAAQINVQERCHSKHIATMIIYASDVPLGGATIFPKLQLLVQPKKGNVLVWINRDNEKKPEKLAEHAVCPVVMGSRWVMSNCIAAGLEMLKQPCLA</sequence>
<dbReference type="Pfam" id="PF08336">
    <property type="entry name" value="P4Ha_N"/>
    <property type="match status" value="1"/>
</dbReference>
<name>A0A6P8WWQ7_DROAB</name>
<proteinExistence type="predicted"/>
<protein>
    <submittedName>
        <fullName evidence="10">Prolyl 4-hydroxylase subunit alpha-1-like</fullName>
    </submittedName>
</protein>
<dbReference type="GO" id="GO:0031418">
    <property type="term" value="F:L-ascorbic acid binding"/>
    <property type="evidence" value="ECO:0007669"/>
    <property type="project" value="UniProtKB-KW"/>
</dbReference>
<dbReference type="Gene3D" id="6.10.140.1460">
    <property type="match status" value="1"/>
</dbReference>
<dbReference type="GO" id="GO:0004656">
    <property type="term" value="F:procollagen-proline 4-dioxygenase activity"/>
    <property type="evidence" value="ECO:0007669"/>
    <property type="project" value="InterPro"/>
</dbReference>
<dbReference type="Gene3D" id="2.60.120.620">
    <property type="entry name" value="q2cbj1_9rhob like domain"/>
    <property type="match status" value="1"/>
</dbReference>
<dbReference type="GO" id="GO:0005783">
    <property type="term" value="C:endoplasmic reticulum"/>
    <property type="evidence" value="ECO:0007669"/>
    <property type="project" value="InterPro"/>
</dbReference>
<dbReference type="RefSeq" id="XP_034108131.1">
    <property type="nucleotide sequence ID" value="XM_034252240.2"/>
</dbReference>
<keyword evidence="4" id="KW-0223">Dioxygenase</keyword>
<keyword evidence="5" id="KW-0560">Oxidoreductase</keyword>
<dbReference type="GeneID" id="117570534"/>
<dbReference type="SMART" id="SM00702">
    <property type="entry name" value="P4Hc"/>
    <property type="match status" value="1"/>
</dbReference>
<feature type="chain" id="PRO_5028385255" evidence="7">
    <location>
        <begin position="21"/>
        <end position="536"/>
    </location>
</feature>
<dbReference type="InterPro" id="IPR011990">
    <property type="entry name" value="TPR-like_helical_dom_sf"/>
</dbReference>
<dbReference type="InterPro" id="IPR013547">
    <property type="entry name" value="P4H_N"/>
</dbReference>
<dbReference type="AlphaFoldDB" id="A0A6P8WWQ7"/>
<dbReference type="PANTHER" id="PTHR10869">
    <property type="entry name" value="PROLYL 4-HYDROXYLASE ALPHA SUBUNIT"/>
    <property type="match status" value="1"/>
</dbReference>
<evidence type="ECO:0000256" key="3">
    <source>
        <dbReference type="ARBA" id="ARBA00022896"/>
    </source>
</evidence>
<keyword evidence="2" id="KW-0479">Metal-binding</keyword>
<dbReference type="OrthoDB" id="420380at2759"/>
<feature type="domain" description="Prolyl 4-hydroxylase alpha subunit" evidence="8">
    <location>
        <begin position="341"/>
        <end position="524"/>
    </location>
</feature>
<keyword evidence="3" id="KW-0847">Vitamin C</keyword>